<dbReference type="Proteomes" id="UP000253831">
    <property type="component" value="Unassembled WGS sequence"/>
</dbReference>
<evidence type="ECO:0000313" key="2">
    <source>
        <dbReference type="Proteomes" id="UP000253831"/>
    </source>
</evidence>
<feature type="non-terminal residue" evidence="1">
    <location>
        <position position="1"/>
    </location>
</feature>
<reference evidence="1 2" key="1">
    <citation type="submission" date="2018-05" db="EMBL/GenBank/DDBJ databases">
        <title>Integrated omic analyses show evidence that a Ca. Accumulibacter phosphatis strain performs denitrification under micro-aerobic conditions.</title>
        <authorList>
            <person name="Camejo P.Y."/>
            <person name="Katherine M.D."/>
            <person name="Daniel N.R."/>
        </authorList>
    </citation>
    <scope>NUCLEOTIDE SEQUENCE [LARGE SCALE GENOMIC DNA]</scope>
    <source>
        <strain evidence="1">UW-LDO-IC</strain>
    </source>
</reference>
<sequence>GYRVYYAQAGRRVLLLLVGGDKRRQQADIATAVRYWQDWKMRNAQ</sequence>
<dbReference type="EMBL" id="QPGA01000038">
    <property type="protein sequence ID" value="RDE49588.1"/>
    <property type="molecule type" value="Genomic_DNA"/>
</dbReference>
<proteinExistence type="predicted"/>
<accession>A0A369XQ99</accession>
<comment type="caution">
    <text evidence="1">The sequence shown here is derived from an EMBL/GenBank/DDBJ whole genome shotgun (WGS) entry which is preliminary data.</text>
</comment>
<organism evidence="1 2">
    <name type="scientific">Candidatus Accumulibacter meliphilus</name>
    <dbReference type="NCBI Taxonomy" id="2211374"/>
    <lineage>
        <taxon>Bacteria</taxon>
        <taxon>Pseudomonadati</taxon>
        <taxon>Pseudomonadota</taxon>
        <taxon>Betaproteobacteria</taxon>
        <taxon>Candidatus Accumulibacter</taxon>
    </lineage>
</organism>
<gene>
    <name evidence="1" type="ORF">DVS81_16025</name>
</gene>
<dbReference type="AlphaFoldDB" id="A0A369XQ99"/>
<evidence type="ECO:0000313" key="1">
    <source>
        <dbReference type="EMBL" id="RDE49588.1"/>
    </source>
</evidence>
<protein>
    <submittedName>
        <fullName evidence="1">Type II toxin-antitoxin system RelE/ParE family toxin</fullName>
    </submittedName>
</protein>
<name>A0A369XQ99_9PROT</name>